<feature type="chain" id="PRO_5009096583" evidence="1">
    <location>
        <begin position="21"/>
        <end position="143"/>
    </location>
</feature>
<dbReference type="CDD" id="cd23992">
    <property type="entry name" value="PBP_GOBP"/>
    <property type="match status" value="1"/>
</dbReference>
<organism evidence="2">
    <name type="scientific">Zeugodacus tau</name>
    <name type="common">Fruit fly</name>
    <name type="synonym">Bactrocera tau</name>
    <dbReference type="NCBI Taxonomy" id="137263"/>
    <lineage>
        <taxon>Eukaryota</taxon>
        <taxon>Metazoa</taxon>
        <taxon>Ecdysozoa</taxon>
        <taxon>Arthropoda</taxon>
        <taxon>Hexapoda</taxon>
        <taxon>Insecta</taxon>
        <taxon>Pterygota</taxon>
        <taxon>Neoptera</taxon>
        <taxon>Endopterygota</taxon>
        <taxon>Diptera</taxon>
        <taxon>Brachycera</taxon>
        <taxon>Muscomorpha</taxon>
        <taxon>Tephritoidea</taxon>
        <taxon>Tephritidae</taxon>
        <taxon>Zeugodacus</taxon>
        <taxon>Zeugodacus</taxon>
    </lineage>
</organism>
<dbReference type="Gene3D" id="1.10.238.20">
    <property type="entry name" value="Pheromone/general odorant binding protein domain"/>
    <property type="match status" value="1"/>
</dbReference>
<protein>
    <submittedName>
        <fullName evidence="2">General odorant binding protein 19d-like protein-2</fullName>
    </submittedName>
</protein>
<proteinExistence type="evidence at transcript level"/>
<dbReference type="AlphaFoldDB" id="A0A1D6Y6H8"/>
<keyword evidence="1" id="KW-0732">Signal</keyword>
<dbReference type="SMART" id="SM00708">
    <property type="entry name" value="PhBP"/>
    <property type="match status" value="1"/>
</dbReference>
<dbReference type="SUPFAM" id="SSF47565">
    <property type="entry name" value="Insect pheromone/odorant-binding proteins"/>
    <property type="match status" value="1"/>
</dbReference>
<dbReference type="GO" id="GO:0005549">
    <property type="term" value="F:odorant binding"/>
    <property type="evidence" value="ECO:0007669"/>
    <property type="project" value="InterPro"/>
</dbReference>
<name>A0A1D6Y6H8_ZEUTA</name>
<sequence length="143" mass="16059">MKYFVVSLVICSLVISYSEAQELPMRLKKIVEECKARLGAGDDDVAAMFKYEPATNKQVKCLHACTMRLLGILDKNNKPFEAGAMAYIKSVTASNAELEKLLTEVYNECKYIPASKEGCEFSEAFRVCIIERSRAKGIHMLLH</sequence>
<dbReference type="EMBL" id="KT716311">
    <property type="protein sequence ID" value="ALS40414.1"/>
    <property type="molecule type" value="mRNA"/>
</dbReference>
<gene>
    <name evidence="2" type="primary">OBP10</name>
</gene>
<dbReference type="InterPro" id="IPR036728">
    <property type="entry name" value="PBP_GOBP_sf"/>
</dbReference>
<evidence type="ECO:0000313" key="2">
    <source>
        <dbReference type="EMBL" id="ALS40414.1"/>
    </source>
</evidence>
<reference evidence="2" key="1">
    <citation type="submission" date="2015-09" db="EMBL/GenBank/DDBJ databases">
        <title>Cloning and prokaryotic expression of genes encoding odorant binding proteins from Bactrocera tau (Walker).</title>
        <authorList>
            <person name="Du Y.-G."/>
            <person name="Lai Z.-X."/>
            <person name="Chen Y.-K."/>
            <person name="Ji Q.-E."/>
        </authorList>
    </citation>
    <scope>NUCLEOTIDE SEQUENCE</scope>
</reference>
<dbReference type="Pfam" id="PF01395">
    <property type="entry name" value="PBP_GOBP"/>
    <property type="match status" value="1"/>
</dbReference>
<feature type="signal peptide" evidence="1">
    <location>
        <begin position="1"/>
        <end position="20"/>
    </location>
</feature>
<evidence type="ECO:0000256" key="1">
    <source>
        <dbReference type="SAM" id="SignalP"/>
    </source>
</evidence>
<dbReference type="InterPro" id="IPR006170">
    <property type="entry name" value="PBP/GOBP"/>
</dbReference>
<accession>A0A1D6Y6H8</accession>